<dbReference type="EMBL" id="PVZC01000006">
    <property type="protein sequence ID" value="PRX97353.1"/>
    <property type="molecule type" value="Genomic_DNA"/>
</dbReference>
<proteinExistence type="predicted"/>
<accession>A0A2T0Q0Z8</accession>
<evidence type="ECO:0008006" key="3">
    <source>
        <dbReference type="Google" id="ProtNLM"/>
    </source>
</evidence>
<reference evidence="1 2" key="1">
    <citation type="submission" date="2018-03" db="EMBL/GenBank/DDBJ databases">
        <title>Genomic Encyclopedia of Archaeal and Bacterial Type Strains, Phase II (KMG-II): from individual species to whole genera.</title>
        <authorList>
            <person name="Goeker M."/>
        </authorList>
    </citation>
    <scope>NUCLEOTIDE SEQUENCE [LARGE SCALE GENOMIC DNA]</scope>
    <source>
        <strain evidence="1 2">DSM 45601</strain>
    </source>
</reference>
<name>A0A2T0Q0Z8_9ACTN</name>
<comment type="caution">
    <text evidence="1">The sequence shown here is derived from an EMBL/GenBank/DDBJ whole genome shotgun (WGS) entry which is preliminary data.</text>
</comment>
<dbReference type="Proteomes" id="UP000237846">
    <property type="component" value="Unassembled WGS sequence"/>
</dbReference>
<protein>
    <recommendedName>
        <fullName evidence="3">DUF4034 domain-containing protein</fullName>
    </recommendedName>
</protein>
<evidence type="ECO:0000313" key="1">
    <source>
        <dbReference type="EMBL" id="PRX97353.1"/>
    </source>
</evidence>
<dbReference type="AlphaFoldDB" id="A0A2T0Q0Z8"/>
<organism evidence="1 2">
    <name type="scientific">Allonocardiopsis opalescens</name>
    <dbReference type="NCBI Taxonomy" id="1144618"/>
    <lineage>
        <taxon>Bacteria</taxon>
        <taxon>Bacillati</taxon>
        <taxon>Actinomycetota</taxon>
        <taxon>Actinomycetes</taxon>
        <taxon>Streptosporangiales</taxon>
        <taxon>Allonocardiopsis</taxon>
    </lineage>
</organism>
<sequence length="336" mass="37047">MAWFSGPEPVSTRGLVLDRTWYDQELDAACDTVSDGHPAAGAVLLAAGRDDHERRALRAEGLGRAGRELATEVTALAVDTDDDTERADLLLWLGWIRIAAAWHGTLDAERGGTPLDLAKLGDALTKAEEPLRTAARLLPDDPVPWVGLLWWALGSGADDSVRDELWAEVQRRAPSLYAGHVARLHSLSPRYGGSPERMFAFAWETVQQAPEGDPLPAVLPLAHADHLLSQRAALLAAGKARRAQRFASTYFNARMIRELETADRKWRLNARPHPRYLEAHHLFAWAFIRAGNIHAARWHMRWPGERAATVPWGYEGDPAAHYAVARDAVLNAPGFG</sequence>
<gene>
    <name evidence="1" type="ORF">CLV72_106390</name>
</gene>
<evidence type="ECO:0000313" key="2">
    <source>
        <dbReference type="Proteomes" id="UP000237846"/>
    </source>
</evidence>
<keyword evidence="2" id="KW-1185">Reference proteome</keyword>